<proteinExistence type="predicted"/>
<evidence type="ECO:0000256" key="1">
    <source>
        <dbReference type="SAM" id="MobiDB-lite"/>
    </source>
</evidence>
<sequence>MADLSLSQGPDSTEPWGTTADSGQSDHDGAAHASSHVVPEGKEAEDDSVFDFSALTSAAFGGGKTAAVDSDVRVIRATLRPQPPAAPGKYVFSMGAKGRIMNVPPLQYGMDYYAIYGTPKGTRNGSGDAGSTSGAADDASEGGAPPKGKKKGGKKGGARATRYVARTLEVKQLGDDIAIRSVCFTGPGCVSNCSTMHFHTLVELLSESLHLVGLKVWVDLRTVLRWNGAADRAPQWRDALGQVELSRPCGQLCAREGSHADAADAVTCLYAKAPWSKGRDFEVPIGAIVGTVEGSEAPTA</sequence>
<protein>
    <submittedName>
        <fullName evidence="2">Uncharacterized protein</fullName>
    </submittedName>
</protein>
<feature type="region of interest" description="Disordered" evidence="1">
    <location>
        <begin position="1"/>
        <end position="45"/>
    </location>
</feature>
<organism evidence="2">
    <name type="scientific">viral metagenome</name>
    <dbReference type="NCBI Taxonomy" id="1070528"/>
    <lineage>
        <taxon>unclassified sequences</taxon>
        <taxon>metagenomes</taxon>
        <taxon>organismal metagenomes</taxon>
    </lineage>
</organism>
<reference evidence="2" key="1">
    <citation type="submission" date="2017-04" db="EMBL/GenBank/DDBJ databases">
        <title>Unveiling RNA virosphere associated with marine microorganisms.</title>
        <authorList>
            <person name="Urayama S."/>
            <person name="Takaki Y."/>
            <person name="Nishi S."/>
            <person name="Yoshida Y."/>
            <person name="Deguchi S."/>
            <person name="Takai K."/>
            <person name="Nunoura T."/>
        </authorList>
    </citation>
    <scope>NUCLEOTIDE SEQUENCE</scope>
</reference>
<evidence type="ECO:0000313" key="2">
    <source>
        <dbReference type="EMBL" id="GBH22038.1"/>
    </source>
</evidence>
<dbReference type="AlphaFoldDB" id="A0A2V0RHP8"/>
<feature type="compositionally biased region" description="Basic residues" evidence="1">
    <location>
        <begin position="147"/>
        <end position="157"/>
    </location>
</feature>
<name>A0A2V0RHP8_9ZZZZ</name>
<comment type="caution">
    <text evidence="2">The sequence shown here is derived from an EMBL/GenBank/DDBJ whole genome shotgun (WGS) entry which is preliminary data.</text>
</comment>
<feature type="region of interest" description="Disordered" evidence="1">
    <location>
        <begin position="123"/>
        <end position="158"/>
    </location>
</feature>
<feature type="compositionally biased region" description="Low complexity" evidence="1">
    <location>
        <begin position="125"/>
        <end position="146"/>
    </location>
</feature>
<feature type="compositionally biased region" description="Polar residues" evidence="1">
    <location>
        <begin position="1"/>
        <end position="23"/>
    </location>
</feature>
<dbReference type="EMBL" id="BDQA01000564">
    <property type="protein sequence ID" value="GBH22038.1"/>
    <property type="molecule type" value="Genomic_RNA"/>
</dbReference>
<accession>A0A2V0RHP8</accession>